<dbReference type="AlphaFoldDB" id="A0A9P6DYL3"/>
<evidence type="ECO:0000313" key="3">
    <source>
        <dbReference type="Proteomes" id="UP000886523"/>
    </source>
</evidence>
<feature type="compositionally biased region" description="Low complexity" evidence="1">
    <location>
        <begin position="428"/>
        <end position="439"/>
    </location>
</feature>
<accession>A0A9P6DYL3</accession>
<protein>
    <submittedName>
        <fullName evidence="2">Uncharacterized protein</fullName>
    </submittedName>
</protein>
<dbReference type="EMBL" id="MU128916">
    <property type="protein sequence ID" value="KAF9519606.1"/>
    <property type="molecule type" value="Genomic_DNA"/>
</dbReference>
<dbReference type="OrthoDB" id="3270840at2759"/>
<feature type="compositionally biased region" description="Polar residues" evidence="1">
    <location>
        <begin position="229"/>
        <end position="241"/>
    </location>
</feature>
<feature type="compositionally biased region" description="Basic and acidic residues" evidence="1">
    <location>
        <begin position="16"/>
        <end position="31"/>
    </location>
</feature>
<dbReference type="Proteomes" id="UP000886523">
    <property type="component" value="Unassembled WGS sequence"/>
</dbReference>
<feature type="region of interest" description="Disordered" evidence="1">
    <location>
        <begin position="295"/>
        <end position="316"/>
    </location>
</feature>
<comment type="caution">
    <text evidence="2">The sequence shown here is derived from an EMBL/GenBank/DDBJ whole genome shotgun (WGS) entry which is preliminary data.</text>
</comment>
<evidence type="ECO:0000256" key="1">
    <source>
        <dbReference type="SAM" id="MobiDB-lite"/>
    </source>
</evidence>
<proteinExistence type="predicted"/>
<feature type="compositionally biased region" description="Polar residues" evidence="1">
    <location>
        <begin position="209"/>
        <end position="218"/>
    </location>
</feature>
<organism evidence="2 3">
    <name type="scientific">Hydnum rufescens UP504</name>
    <dbReference type="NCBI Taxonomy" id="1448309"/>
    <lineage>
        <taxon>Eukaryota</taxon>
        <taxon>Fungi</taxon>
        <taxon>Dikarya</taxon>
        <taxon>Basidiomycota</taxon>
        <taxon>Agaricomycotina</taxon>
        <taxon>Agaricomycetes</taxon>
        <taxon>Cantharellales</taxon>
        <taxon>Hydnaceae</taxon>
        <taxon>Hydnum</taxon>
    </lineage>
</organism>
<feature type="region of interest" description="Disordered" evidence="1">
    <location>
        <begin position="209"/>
        <end position="244"/>
    </location>
</feature>
<sequence>MLRTAQASQLRRRGALRGDRRSSVSRDRAGEDPPPDEVTQRNLSLQERTLGHRIRCGRTDAPPSNEDQINKPFVPFPLPVLPNSLKRKYSDCFAFSSPSQQPSNGCGELLDVAAQPNSELRAWVASVPRAVATLEDIYFEALPYAETSPRKPGSMPCGCIRRAFGCVVCGNVLGTSIQLCSSHQERISSSSRERRDNNVIHLFLPSRVTPSPEYSFSPRSELPMHAGPESQSASTSDSYRSPSYPITLEGRTVIRRRLLPVATATENVAHTDFHTAVRERERERMAEVRSRLGNRVSSDWSPVSSPRDLSQRPSASFPEFPPLSMIDLTATLDLSQEPRVRTLEGFTTRRAEREGLLQRMRTLRSSSDDLQDQARARELARLALSARGARSVEPDPGWDITWWSRPASDPLLDESLSSVSRHPDPDVSSSTALLASQTLPVLIGDGTTRDTECDAEVA</sequence>
<gene>
    <name evidence="2" type="ORF">BS47DRAFT_1464719</name>
</gene>
<evidence type="ECO:0000313" key="2">
    <source>
        <dbReference type="EMBL" id="KAF9519606.1"/>
    </source>
</evidence>
<feature type="region of interest" description="Disordered" evidence="1">
    <location>
        <begin position="414"/>
        <end position="458"/>
    </location>
</feature>
<feature type="region of interest" description="Disordered" evidence="1">
    <location>
        <begin position="1"/>
        <end position="41"/>
    </location>
</feature>
<keyword evidence="3" id="KW-1185">Reference proteome</keyword>
<name>A0A9P6DYL3_9AGAM</name>
<feature type="compositionally biased region" description="Polar residues" evidence="1">
    <location>
        <begin position="295"/>
        <end position="314"/>
    </location>
</feature>
<reference evidence="2" key="1">
    <citation type="journal article" date="2020" name="Nat. Commun.">
        <title>Large-scale genome sequencing of mycorrhizal fungi provides insights into the early evolution of symbiotic traits.</title>
        <authorList>
            <person name="Miyauchi S."/>
            <person name="Kiss E."/>
            <person name="Kuo A."/>
            <person name="Drula E."/>
            <person name="Kohler A."/>
            <person name="Sanchez-Garcia M."/>
            <person name="Morin E."/>
            <person name="Andreopoulos B."/>
            <person name="Barry K.W."/>
            <person name="Bonito G."/>
            <person name="Buee M."/>
            <person name="Carver A."/>
            <person name="Chen C."/>
            <person name="Cichocki N."/>
            <person name="Clum A."/>
            <person name="Culley D."/>
            <person name="Crous P.W."/>
            <person name="Fauchery L."/>
            <person name="Girlanda M."/>
            <person name="Hayes R.D."/>
            <person name="Keri Z."/>
            <person name="LaButti K."/>
            <person name="Lipzen A."/>
            <person name="Lombard V."/>
            <person name="Magnuson J."/>
            <person name="Maillard F."/>
            <person name="Murat C."/>
            <person name="Nolan M."/>
            <person name="Ohm R.A."/>
            <person name="Pangilinan J."/>
            <person name="Pereira M.F."/>
            <person name="Perotto S."/>
            <person name="Peter M."/>
            <person name="Pfister S."/>
            <person name="Riley R."/>
            <person name="Sitrit Y."/>
            <person name="Stielow J.B."/>
            <person name="Szollosi G."/>
            <person name="Zifcakova L."/>
            <person name="Stursova M."/>
            <person name="Spatafora J.W."/>
            <person name="Tedersoo L."/>
            <person name="Vaario L.M."/>
            <person name="Yamada A."/>
            <person name="Yan M."/>
            <person name="Wang P."/>
            <person name="Xu J."/>
            <person name="Bruns T."/>
            <person name="Baldrian P."/>
            <person name="Vilgalys R."/>
            <person name="Dunand C."/>
            <person name="Henrissat B."/>
            <person name="Grigoriev I.V."/>
            <person name="Hibbett D."/>
            <person name="Nagy L.G."/>
            <person name="Martin F.M."/>
        </authorList>
    </citation>
    <scope>NUCLEOTIDE SEQUENCE</scope>
    <source>
        <strain evidence="2">UP504</strain>
    </source>
</reference>